<organism evidence="5 6">
    <name type="scientific">Stackebrandtia nassauensis (strain DSM 44728 / CIP 108903 / NRRL B-16338 / NBRC 102104 / LLR-40K-21)</name>
    <dbReference type="NCBI Taxonomy" id="446470"/>
    <lineage>
        <taxon>Bacteria</taxon>
        <taxon>Bacillati</taxon>
        <taxon>Actinomycetota</taxon>
        <taxon>Actinomycetes</taxon>
        <taxon>Glycomycetales</taxon>
        <taxon>Glycomycetaceae</taxon>
        <taxon>Stackebrandtia</taxon>
    </lineage>
</organism>
<evidence type="ECO:0000256" key="1">
    <source>
        <dbReference type="ARBA" id="ARBA00001974"/>
    </source>
</evidence>
<evidence type="ECO:0000313" key="5">
    <source>
        <dbReference type="EMBL" id="ADD40121.1"/>
    </source>
</evidence>
<dbReference type="HOGENOM" id="CLU_009665_20_1_11"/>
<dbReference type="Pfam" id="PF01494">
    <property type="entry name" value="FAD_binding_3"/>
    <property type="match status" value="1"/>
</dbReference>
<gene>
    <name evidence="5" type="ordered locus">Snas_0404</name>
</gene>
<evidence type="ECO:0000259" key="4">
    <source>
        <dbReference type="Pfam" id="PF01494"/>
    </source>
</evidence>
<dbReference type="eggNOG" id="COG0654">
    <property type="taxonomic scope" value="Bacteria"/>
</dbReference>
<dbReference type="SUPFAM" id="SSF51905">
    <property type="entry name" value="FAD/NAD(P)-binding domain"/>
    <property type="match status" value="1"/>
</dbReference>
<dbReference type="Proteomes" id="UP000000844">
    <property type="component" value="Chromosome"/>
</dbReference>
<sequence>MRTTEHAVVIAGGGPTGMMLAAELTLANVDVVVVERRENQTVVGARAGGLHSRTLEVLDQRGVADRFVEAGQVGQMTGFAMTHFDISDFPTRFNYGLGLWQSRTEELLAAWLDELEVPILRGLEVTGFAQDDTGVDVHLSDDRTLRAAYLVGCDGGRSLIRKTAGIEFAGWDATMSHLIGIIELAEEPEWGVRRDADGMHGIGRLEYEIRDGEVVYSDEGPIRVMITEKQVGSGEPTLEELSEAMTAVFGTDYGVHSPTSLSRFSDTSRQAESYRDRRVLLAGDAAHIHYPAGGQGLNLGVQDAVNLGWKLAQVVNGTSPEALLDTYQAERHPVGAQVLRNTMAQTALMRPDPRSQAARDIVAELLGMEEARKTIAAMMCGLDIHYDLGEGHPLLGRRMPDLEVTTSDGPTRLFTLLHNARPILLNLTDTELTPWSDRVQLVNAEYDGPWELPALGEVPAPAAVLIRPDGHVAWTGTPTDPSLPEALTHWFGPPAA</sequence>
<comment type="cofactor">
    <cofactor evidence="1">
        <name>FAD</name>
        <dbReference type="ChEBI" id="CHEBI:57692"/>
    </cofactor>
</comment>
<dbReference type="AlphaFoldDB" id="D3Q4G1"/>
<dbReference type="InterPro" id="IPR050641">
    <property type="entry name" value="RIFMO-like"/>
</dbReference>
<feature type="domain" description="FAD-binding" evidence="4">
    <location>
        <begin position="7"/>
        <end position="342"/>
    </location>
</feature>
<dbReference type="PANTHER" id="PTHR43004:SF19">
    <property type="entry name" value="BINDING MONOOXYGENASE, PUTATIVE (JCVI)-RELATED"/>
    <property type="match status" value="1"/>
</dbReference>
<evidence type="ECO:0000256" key="3">
    <source>
        <dbReference type="ARBA" id="ARBA00022827"/>
    </source>
</evidence>
<dbReference type="EMBL" id="CP001778">
    <property type="protein sequence ID" value="ADD40121.1"/>
    <property type="molecule type" value="Genomic_DNA"/>
</dbReference>
<protein>
    <submittedName>
        <fullName evidence="5">Monooxygenase FAD-binding protein</fullName>
    </submittedName>
</protein>
<dbReference type="GO" id="GO:0071949">
    <property type="term" value="F:FAD binding"/>
    <property type="evidence" value="ECO:0007669"/>
    <property type="project" value="InterPro"/>
</dbReference>
<evidence type="ECO:0000313" key="6">
    <source>
        <dbReference type="Proteomes" id="UP000000844"/>
    </source>
</evidence>
<proteinExistence type="predicted"/>
<dbReference type="PANTHER" id="PTHR43004">
    <property type="entry name" value="TRK SYSTEM POTASSIUM UPTAKE PROTEIN"/>
    <property type="match status" value="1"/>
</dbReference>
<keyword evidence="6" id="KW-1185">Reference proteome</keyword>
<dbReference type="Gene3D" id="3.40.30.120">
    <property type="match status" value="1"/>
</dbReference>
<dbReference type="PRINTS" id="PR00420">
    <property type="entry name" value="RNGMNOXGNASE"/>
</dbReference>
<name>D3Q4G1_STANL</name>
<keyword evidence="3" id="KW-0274">FAD</keyword>
<dbReference type="InterPro" id="IPR002938">
    <property type="entry name" value="FAD-bd"/>
</dbReference>
<accession>D3Q4G1</accession>
<evidence type="ECO:0000256" key="2">
    <source>
        <dbReference type="ARBA" id="ARBA00022630"/>
    </source>
</evidence>
<keyword evidence="2" id="KW-0285">Flavoprotein</keyword>
<dbReference type="InterPro" id="IPR036188">
    <property type="entry name" value="FAD/NAD-bd_sf"/>
</dbReference>
<dbReference type="GO" id="GO:0016709">
    <property type="term" value="F:oxidoreductase activity, acting on paired donors, with incorporation or reduction of molecular oxygen, NAD(P)H as one donor, and incorporation of one atom of oxygen"/>
    <property type="evidence" value="ECO:0007669"/>
    <property type="project" value="UniProtKB-ARBA"/>
</dbReference>
<dbReference type="OrthoDB" id="4246007at2"/>
<dbReference type="Pfam" id="PF21274">
    <property type="entry name" value="Rng_hyd_C"/>
    <property type="match status" value="1"/>
</dbReference>
<dbReference type="Gene3D" id="3.50.50.60">
    <property type="entry name" value="FAD/NAD(P)-binding domain"/>
    <property type="match status" value="2"/>
</dbReference>
<keyword evidence="5" id="KW-0503">Monooxygenase</keyword>
<dbReference type="NCBIfam" id="NF005303">
    <property type="entry name" value="PRK06834.1"/>
    <property type="match status" value="1"/>
</dbReference>
<keyword evidence="5" id="KW-0560">Oxidoreductase</keyword>
<reference evidence="5 6" key="1">
    <citation type="journal article" date="2009" name="Stand. Genomic Sci.">
        <title>Complete genome sequence of Stackebrandtia nassauensis type strain (LLR-40K-21).</title>
        <authorList>
            <person name="Munk C."/>
            <person name="Lapidus A."/>
            <person name="Copeland A."/>
            <person name="Jando M."/>
            <person name="Mayilraj S."/>
            <person name="Glavina Del Rio T."/>
            <person name="Nolan M."/>
            <person name="Chen F."/>
            <person name="Lucas S."/>
            <person name="Tice H."/>
            <person name="Cheng J.F."/>
            <person name="Han C."/>
            <person name="Detter J.C."/>
            <person name="Bruce D."/>
            <person name="Goodwin L."/>
            <person name="Chain P."/>
            <person name="Pitluck S."/>
            <person name="Goker M."/>
            <person name="Ovchinikova G."/>
            <person name="Pati A."/>
            <person name="Ivanova N."/>
            <person name="Mavromatis K."/>
            <person name="Chen A."/>
            <person name="Palaniappan K."/>
            <person name="Land M."/>
            <person name="Hauser L."/>
            <person name="Chang Y.J."/>
            <person name="Jeffries C.D."/>
            <person name="Bristow J."/>
            <person name="Eisen J.A."/>
            <person name="Markowitz V."/>
            <person name="Hugenholtz P."/>
            <person name="Kyrpides N.C."/>
            <person name="Klenk H.P."/>
        </authorList>
    </citation>
    <scope>NUCLEOTIDE SEQUENCE [LARGE SCALE GENOMIC DNA]</scope>
    <source>
        <strain evidence="6">DSM 44728 / CIP 108903 / NRRL B-16338 / NBRC 102104 / LLR-40K-21</strain>
    </source>
</reference>
<dbReference type="RefSeq" id="WP_013015692.1">
    <property type="nucleotide sequence ID" value="NC_013947.1"/>
</dbReference>
<dbReference type="KEGG" id="sna:Snas_0404"/>
<dbReference type="STRING" id="446470.Snas_0404"/>